<evidence type="ECO:0000313" key="1">
    <source>
        <dbReference type="EMBL" id="GDZ83277.1"/>
    </source>
</evidence>
<evidence type="ECO:0000313" key="2">
    <source>
        <dbReference type="Proteomes" id="UP000323274"/>
    </source>
</evidence>
<dbReference type="Proteomes" id="UP000323274">
    <property type="component" value="Unassembled WGS sequence"/>
</dbReference>
<proteinExistence type="predicted"/>
<organism evidence="1 2">
    <name type="scientific">Leuconostoc citreum</name>
    <dbReference type="NCBI Taxonomy" id="33964"/>
    <lineage>
        <taxon>Bacteria</taxon>
        <taxon>Bacillati</taxon>
        <taxon>Bacillota</taxon>
        <taxon>Bacilli</taxon>
        <taxon>Lactobacillales</taxon>
        <taxon>Lactobacillaceae</taxon>
        <taxon>Leuconostoc</taxon>
    </lineage>
</organism>
<protein>
    <submittedName>
        <fullName evidence="1">Uncharacterized protein</fullName>
    </submittedName>
</protein>
<name>A0A5A5TXN3_LEUCI</name>
<reference evidence="1 2" key="1">
    <citation type="submission" date="2019-04" db="EMBL/GenBank/DDBJ databases">
        <title>A pseudo-fructophilic Leuconostoc citreum strain F192-5 isolated from peel of satsuma mandarin: the first report for isolation and characterization of strain-dependent fructophilic-like characteristics.</title>
        <authorList>
            <person name="Maeno S."/>
            <person name="Tanizawa Y."/>
            <person name="Kajikawa A."/>
            <person name="Kanesaki Y."/>
            <person name="Kubota E."/>
            <person name="Arita M."/>
            <person name="Leon D."/>
            <person name="Endo A."/>
        </authorList>
    </citation>
    <scope>NUCLEOTIDE SEQUENCE [LARGE SCALE GENOMIC DNA]</scope>
    <source>
        <strain evidence="1 2">F192-5</strain>
    </source>
</reference>
<comment type="caution">
    <text evidence="1">The sequence shown here is derived from an EMBL/GenBank/DDBJ whole genome shotgun (WGS) entry which is preliminary data.</text>
</comment>
<dbReference type="AlphaFoldDB" id="A0A5A5TXN3"/>
<gene>
    <name evidence="1" type="ORF">LCIT_05190</name>
</gene>
<dbReference type="EMBL" id="BJJW01000002">
    <property type="protein sequence ID" value="GDZ83277.1"/>
    <property type="molecule type" value="Genomic_DNA"/>
</dbReference>
<sequence length="75" mass="8323">MLMDQYDSLADDILLTFVEFSGDDSDVIIGKYAEVKMYNGKQSPFKKGTNIKDVSIITDSILSTLDHIRCIDGAC</sequence>
<accession>A0A5A5TXN3</accession>